<reference evidence="2 3" key="1">
    <citation type="submission" date="2020-03" db="EMBL/GenBank/DDBJ databases">
        <title>Whole genome shotgun sequence of Phytohabitans flavus NBRC 107702.</title>
        <authorList>
            <person name="Komaki H."/>
            <person name="Tamura T."/>
        </authorList>
    </citation>
    <scope>NUCLEOTIDE SEQUENCE [LARGE SCALE GENOMIC DNA]</scope>
    <source>
        <strain evidence="2 3">NBRC 107702</strain>
    </source>
</reference>
<evidence type="ECO:0000313" key="2">
    <source>
        <dbReference type="EMBL" id="BCB79701.1"/>
    </source>
</evidence>
<organism evidence="2 3">
    <name type="scientific">Phytohabitans flavus</name>
    <dbReference type="NCBI Taxonomy" id="1076124"/>
    <lineage>
        <taxon>Bacteria</taxon>
        <taxon>Bacillati</taxon>
        <taxon>Actinomycetota</taxon>
        <taxon>Actinomycetes</taxon>
        <taxon>Micromonosporales</taxon>
        <taxon>Micromonosporaceae</taxon>
    </lineage>
</organism>
<gene>
    <name evidence="2" type="ORF">Pflav_061110</name>
</gene>
<name>A0A6F8Y157_9ACTN</name>
<dbReference type="RefSeq" id="WP_173039731.1">
    <property type="nucleotide sequence ID" value="NZ_AP022870.1"/>
</dbReference>
<dbReference type="EMBL" id="AP022870">
    <property type="protein sequence ID" value="BCB79701.1"/>
    <property type="molecule type" value="Genomic_DNA"/>
</dbReference>
<evidence type="ECO:0000256" key="1">
    <source>
        <dbReference type="SAM" id="MobiDB-lite"/>
    </source>
</evidence>
<dbReference type="AlphaFoldDB" id="A0A6F8Y157"/>
<feature type="region of interest" description="Disordered" evidence="1">
    <location>
        <begin position="1"/>
        <end position="53"/>
    </location>
</feature>
<dbReference type="Proteomes" id="UP000502508">
    <property type="component" value="Chromosome"/>
</dbReference>
<sequence length="53" mass="5704">MTDTDNTPIGDPNETEDEDFADEHDSVTFAEEEDGGPEGVPEPESPKGYSGMD</sequence>
<evidence type="ECO:0000313" key="3">
    <source>
        <dbReference type="Proteomes" id="UP000502508"/>
    </source>
</evidence>
<proteinExistence type="predicted"/>
<protein>
    <submittedName>
        <fullName evidence="2">Uncharacterized protein</fullName>
    </submittedName>
</protein>
<feature type="compositionally biased region" description="Acidic residues" evidence="1">
    <location>
        <begin position="13"/>
        <end position="22"/>
    </location>
</feature>
<dbReference type="KEGG" id="pfla:Pflav_061110"/>
<accession>A0A6F8Y157</accession>
<reference evidence="2 3" key="2">
    <citation type="submission" date="2020-03" db="EMBL/GenBank/DDBJ databases">
        <authorList>
            <person name="Ichikawa N."/>
            <person name="Kimura A."/>
            <person name="Kitahashi Y."/>
            <person name="Uohara A."/>
        </authorList>
    </citation>
    <scope>NUCLEOTIDE SEQUENCE [LARGE SCALE GENOMIC DNA]</scope>
    <source>
        <strain evidence="2 3">NBRC 107702</strain>
    </source>
</reference>
<keyword evidence="3" id="KW-1185">Reference proteome</keyword>